<evidence type="ECO:0000256" key="4">
    <source>
        <dbReference type="SAM" id="Phobius"/>
    </source>
</evidence>
<keyword evidence="8" id="KW-1185">Reference proteome</keyword>
<feature type="domain" description="Signal transduction histidine kinase subgroup 3 dimerisation and phosphoacceptor" evidence="6">
    <location>
        <begin position="424"/>
        <end position="486"/>
    </location>
</feature>
<feature type="transmembrane region" description="Helical" evidence="4">
    <location>
        <begin position="335"/>
        <end position="351"/>
    </location>
</feature>
<evidence type="ECO:0000256" key="5">
    <source>
        <dbReference type="SAM" id="SignalP"/>
    </source>
</evidence>
<sequence length="614" mass="65966">MRVARRASAIVVAVLCLLLVARTAYALSDGGPGYLFVLASFVLPFGYAVPATRGVWTRHRFWLLAAQAALTYLPFAVFGNHWVGGVSGLLGGLVLLTLAAPGSWLLFAALLVVECVLWMGVVGLPYAPAVHAVVWLCVAFVTTGLAFFGLARLSDVVRELHVARAEFARLAVARERLEATRRLRAALDERLRAVTEHGRAALRALADDRQRAREQMTEAGVLARQVLTDVRAVTADPLPVETPARRGDAVVAPRLARTVLVVMLCAFFALDLAYLVFLDATAIVRAGAVANGFAIMALQLRHSRPVRDGDRPRAWAWTLALQALLVYALVPAIGYPALIFVGFLAGSALLLIPGRWAWAGFAVVLAGFSAILVHENPSVAYLTYSAAIMAAIGLMVYGLSRLADLAVQLEALRGETARMAVHRERLRTARDVHDLLGQGLSVLTLKIVLIDRLIDHDEARARAEIEEAIRICTTARDETRLVTDGIQHLSLRAEIAVARSVLTSAGIDVRADLADGPLPAELDAVLATVLREAVTNVLRHSSARHCVIETARTAPGMLRLSVSNDGVSDQPNREAPAGHGLTNLTARVEAAAGHLTSHRADGRFHIVADLAEPA</sequence>
<dbReference type="Gene3D" id="1.20.5.1930">
    <property type="match status" value="1"/>
</dbReference>
<evidence type="ECO:0000259" key="6">
    <source>
        <dbReference type="Pfam" id="PF07730"/>
    </source>
</evidence>
<dbReference type="InterPro" id="IPR036890">
    <property type="entry name" value="HATPase_C_sf"/>
</dbReference>
<feature type="transmembrane region" description="Helical" evidence="4">
    <location>
        <begin position="61"/>
        <end position="77"/>
    </location>
</feature>
<name>A0A7W7MRX4_9ACTN</name>
<feature type="transmembrane region" description="Helical" evidence="4">
    <location>
        <begin position="255"/>
        <end position="276"/>
    </location>
</feature>
<dbReference type="RefSeq" id="WP_184995909.1">
    <property type="nucleotide sequence ID" value="NZ_BOMK01000003.1"/>
</dbReference>
<dbReference type="GO" id="GO:0046983">
    <property type="term" value="F:protein dimerization activity"/>
    <property type="evidence" value="ECO:0007669"/>
    <property type="project" value="InterPro"/>
</dbReference>
<dbReference type="InterPro" id="IPR011712">
    <property type="entry name" value="Sig_transdc_His_kin_sub3_dim/P"/>
</dbReference>
<evidence type="ECO:0000256" key="2">
    <source>
        <dbReference type="ARBA" id="ARBA00022777"/>
    </source>
</evidence>
<feature type="transmembrane region" description="Helical" evidence="4">
    <location>
        <begin position="132"/>
        <end position="151"/>
    </location>
</feature>
<dbReference type="EMBL" id="JACHNH010000001">
    <property type="protein sequence ID" value="MBB4764753.1"/>
    <property type="molecule type" value="Genomic_DNA"/>
</dbReference>
<evidence type="ECO:0000256" key="3">
    <source>
        <dbReference type="ARBA" id="ARBA00023012"/>
    </source>
</evidence>
<comment type="caution">
    <text evidence="7">The sequence shown here is derived from an EMBL/GenBank/DDBJ whole genome shotgun (WGS) entry which is preliminary data.</text>
</comment>
<keyword evidence="4" id="KW-0472">Membrane</keyword>
<keyword evidence="1 7" id="KW-0808">Transferase</keyword>
<keyword evidence="5" id="KW-0732">Signal</keyword>
<reference evidence="7 8" key="1">
    <citation type="submission" date="2020-08" db="EMBL/GenBank/DDBJ databases">
        <title>Sequencing the genomes of 1000 actinobacteria strains.</title>
        <authorList>
            <person name="Klenk H.-P."/>
        </authorList>
    </citation>
    <scope>NUCLEOTIDE SEQUENCE [LARGE SCALE GENOMIC DNA]</scope>
    <source>
        <strain evidence="7 8">DSM 43149</strain>
    </source>
</reference>
<dbReference type="Pfam" id="PF07730">
    <property type="entry name" value="HisKA_3"/>
    <property type="match status" value="1"/>
</dbReference>
<dbReference type="SUPFAM" id="SSF55874">
    <property type="entry name" value="ATPase domain of HSP90 chaperone/DNA topoisomerase II/histidine kinase"/>
    <property type="match status" value="1"/>
</dbReference>
<keyword evidence="2 7" id="KW-0418">Kinase</keyword>
<evidence type="ECO:0000256" key="1">
    <source>
        <dbReference type="ARBA" id="ARBA00022679"/>
    </source>
</evidence>
<feature type="transmembrane region" description="Helical" evidence="4">
    <location>
        <begin position="33"/>
        <end position="49"/>
    </location>
</feature>
<dbReference type="GO" id="GO:0000155">
    <property type="term" value="F:phosphorelay sensor kinase activity"/>
    <property type="evidence" value="ECO:0007669"/>
    <property type="project" value="InterPro"/>
</dbReference>
<dbReference type="InterPro" id="IPR050482">
    <property type="entry name" value="Sensor_HK_TwoCompSys"/>
</dbReference>
<dbReference type="AlphaFoldDB" id="A0A7W7MRX4"/>
<feature type="transmembrane region" description="Helical" evidence="4">
    <location>
        <begin position="105"/>
        <end position="126"/>
    </location>
</feature>
<organism evidence="7 8">
    <name type="scientific">Actinoplanes digitatis</name>
    <dbReference type="NCBI Taxonomy" id="1868"/>
    <lineage>
        <taxon>Bacteria</taxon>
        <taxon>Bacillati</taxon>
        <taxon>Actinomycetota</taxon>
        <taxon>Actinomycetes</taxon>
        <taxon>Micromonosporales</taxon>
        <taxon>Micromonosporaceae</taxon>
        <taxon>Actinoplanes</taxon>
    </lineage>
</organism>
<dbReference type="Gene3D" id="3.30.565.10">
    <property type="entry name" value="Histidine kinase-like ATPase, C-terminal domain"/>
    <property type="match status" value="1"/>
</dbReference>
<dbReference type="GO" id="GO:0016020">
    <property type="term" value="C:membrane"/>
    <property type="evidence" value="ECO:0007669"/>
    <property type="project" value="InterPro"/>
</dbReference>
<feature type="transmembrane region" description="Helical" evidence="4">
    <location>
        <begin position="356"/>
        <end position="373"/>
    </location>
</feature>
<evidence type="ECO:0000313" key="7">
    <source>
        <dbReference type="EMBL" id="MBB4764753.1"/>
    </source>
</evidence>
<dbReference type="CDD" id="cd16917">
    <property type="entry name" value="HATPase_UhpB-NarQ-NarX-like"/>
    <property type="match status" value="1"/>
</dbReference>
<protein>
    <submittedName>
        <fullName evidence="7">Two-component system sensor histidine kinase DesK</fullName>
        <ecNumber evidence="7">2.7.13.3</ecNumber>
    </submittedName>
</protein>
<gene>
    <name evidence="7" type="ORF">BJ971_005309</name>
</gene>
<evidence type="ECO:0000313" key="8">
    <source>
        <dbReference type="Proteomes" id="UP000578112"/>
    </source>
</evidence>
<dbReference type="PANTHER" id="PTHR24421">
    <property type="entry name" value="NITRATE/NITRITE SENSOR PROTEIN NARX-RELATED"/>
    <property type="match status" value="1"/>
</dbReference>
<keyword evidence="3" id="KW-0902">Two-component regulatory system</keyword>
<proteinExistence type="predicted"/>
<feature type="signal peptide" evidence="5">
    <location>
        <begin position="1"/>
        <end position="26"/>
    </location>
</feature>
<feature type="transmembrane region" description="Helical" evidence="4">
    <location>
        <begin position="282"/>
        <end position="300"/>
    </location>
</feature>
<keyword evidence="4" id="KW-0812">Transmembrane</keyword>
<dbReference type="PANTHER" id="PTHR24421:SF63">
    <property type="entry name" value="SENSOR HISTIDINE KINASE DESK"/>
    <property type="match status" value="1"/>
</dbReference>
<keyword evidence="4" id="KW-1133">Transmembrane helix</keyword>
<dbReference type="Proteomes" id="UP000578112">
    <property type="component" value="Unassembled WGS sequence"/>
</dbReference>
<dbReference type="EC" id="2.7.13.3" evidence="7"/>
<accession>A0A7W7MRX4</accession>
<feature type="transmembrane region" description="Helical" evidence="4">
    <location>
        <begin position="83"/>
        <end position="100"/>
    </location>
</feature>
<feature type="transmembrane region" description="Helical" evidence="4">
    <location>
        <begin position="379"/>
        <end position="399"/>
    </location>
</feature>
<feature type="chain" id="PRO_5030770427" evidence="5">
    <location>
        <begin position="27"/>
        <end position="614"/>
    </location>
</feature>